<evidence type="ECO:0000256" key="4">
    <source>
        <dbReference type="ARBA" id="ARBA00022679"/>
    </source>
</evidence>
<evidence type="ECO:0000256" key="7">
    <source>
        <dbReference type="ARBA" id="ARBA00022840"/>
    </source>
</evidence>
<dbReference type="Proteomes" id="UP000694867">
    <property type="component" value="Unplaced"/>
</dbReference>
<evidence type="ECO:0000313" key="12">
    <source>
        <dbReference type="Proteomes" id="UP000694867"/>
    </source>
</evidence>
<evidence type="ECO:0000256" key="8">
    <source>
        <dbReference type="ARBA" id="ARBA00033099"/>
    </source>
</evidence>
<dbReference type="PANTHER" id="PTHR24356:SF1">
    <property type="entry name" value="SERINE_THREONINE-PROTEIN KINASE GREATWALL"/>
    <property type="match status" value="1"/>
</dbReference>
<dbReference type="GO" id="GO:0005524">
    <property type="term" value="F:ATP binding"/>
    <property type="evidence" value="ECO:0007669"/>
    <property type="project" value="UniProtKB-KW"/>
</dbReference>
<dbReference type="SMART" id="SM00220">
    <property type="entry name" value="S_TKc"/>
    <property type="match status" value="1"/>
</dbReference>
<evidence type="ECO:0000256" key="10">
    <source>
        <dbReference type="ARBA" id="ARBA00048679"/>
    </source>
</evidence>
<dbReference type="PROSITE" id="PS50011">
    <property type="entry name" value="PROTEIN_KINASE_DOM"/>
    <property type="match status" value="1"/>
</dbReference>
<sequence length="631" mass="72388">MKHLLSQRGYLTYRRKRSIQQNLLRLIQVNPYQQIYIGFIEGVVEVSELLAGKASASLSQTSHQKPKIRIADASVTVETFVSDPPTSGQMDDNEKEKVFNKVKTLYDATIKAAAAGIQAFLKQEFQPGTAMSPPEHFVMRQTCLGCVKILIRLEKEKLAYDDIREHFENLASLLDVLTSRSQIACVYLCKLMVMSMRVIKDICGHLEDLAGRQVTDWVKLSAHYEEYYRTNYIERPIPKVPPLKSFSKCQCIANGSQGTVHCAQFGRGLDIMLKVVNRKKNKATNSPFNTALVASMNRHPLLVGIYCTFVTKEAYIAVMEYFSGVDCQRIVNMNGWLPTDITIAITAQVCLALEYMHYIGFIHRDLKPSNILMNPECRVKLCDFDTAKVCIGLFGNRFHGGFCRRTAREFKDGEVEGTLAFIAPEVLRKDFYGRAADWWSMGVTVFTLRCGRVPFVARKEAELKKLLKKPHIEWNDDEHSQEYQMLQDFAEKALKTSLRDRLNNHTYGEYRQHPVFADADWATLEKADSIVPFEPAWEMLLDVAGKYQPKPDLPKKEKRDKTYLWKLDSLQEQLDPVLLCTYVSEGFKRAMELAILERNIHVETVVEPPEFIPTFTEKTYKFAKYFKNVRI</sequence>
<dbReference type="EC" id="2.7.11.1" evidence="1"/>
<accession>A0AAJ7L400</accession>
<keyword evidence="7" id="KW-0067">ATP-binding</keyword>
<keyword evidence="12" id="KW-1185">Reference proteome</keyword>
<dbReference type="InterPro" id="IPR011009">
    <property type="entry name" value="Kinase-like_dom_sf"/>
</dbReference>
<keyword evidence="5" id="KW-0547">Nucleotide-binding</keyword>
<protein>
    <recommendedName>
        <fullName evidence="2">Serine/threonine-protein kinase greatwall</fullName>
        <ecNumber evidence="1">2.7.11.1</ecNumber>
    </recommendedName>
    <alternativeName>
        <fullName evidence="8">Microtubule-associated serine/threonine-protein kinase-like</fullName>
    </alternativeName>
</protein>
<dbReference type="AlphaFoldDB" id="A0AAJ7L400"/>
<reference evidence="13" key="1">
    <citation type="submission" date="2025-08" db="UniProtKB">
        <authorList>
            <consortium name="RefSeq"/>
        </authorList>
    </citation>
    <scope>IDENTIFICATION</scope>
</reference>
<evidence type="ECO:0000256" key="2">
    <source>
        <dbReference type="ARBA" id="ARBA00022148"/>
    </source>
</evidence>
<dbReference type="Gene3D" id="1.10.510.10">
    <property type="entry name" value="Transferase(Phosphotransferase) domain 1"/>
    <property type="match status" value="1"/>
</dbReference>
<keyword evidence="3" id="KW-0723">Serine/threonine-protein kinase</keyword>
<dbReference type="Pfam" id="PF00069">
    <property type="entry name" value="Pkinase"/>
    <property type="match status" value="1"/>
</dbReference>
<evidence type="ECO:0000256" key="3">
    <source>
        <dbReference type="ARBA" id="ARBA00022527"/>
    </source>
</evidence>
<proteinExistence type="predicted"/>
<feature type="domain" description="Protein kinase" evidence="11">
    <location>
        <begin position="246"/>
        <end position="516"/>
    </location>
</feature>
<evidence type="ECO:0000256" key="1">
    <source>
        <dbReference type="ARBA" id="ARBA00012513"/>
    </source>
</evidence>
<dbReference type="PROSITE" id="PS00108">
    <property type="entry name" value="PROTEIN_KINASE_ST"/>
    <property type="match status" value="1"/>
</dbReference>
<dbReference type="GO" id="GO:0035556">
    <property type="term" value="P:intracellular signal transduction"/>
    <property type="evidence" value="ECO:0007669"/>
    <property type="project" value="TreeGrafter"/>
</dbReference>
<dbReference type="InterPro" id="IPR000719">
    <property type="entry name" value="Prot_kinase_dom"/>
</dbReference>
<evidence type="ECO:0000256" key="6">
    <source>
        <dbReference type="ARBA" id="ARBA00022777"/>
    </source>
</evidence>
<dbReference type="GeneID" id="108864283"/>
<evidence type="ECO:0000259" key="11">
    <source>
        <dbReference type="PROSITE" id="PS50011"/>
    </source>
</evidence>
<gene>
    <name evidence="13" type="primary">LOC108864283</name>
</gene>
<keyword evidence="6" id="KW-0418">Kinase</keyword>
<organism evidence="12 13">
    <name type="scientific">Galendromus occidentalis</name>
    <name type="common">western predatory mite</name>
    <dbReference type="NCBI Taxonomy" id="34638"/>
    <lineage>
        <taxon>Eukaryota</taxon>
        <taxon>Metazoa</taxon>
        <taxon>Ecdysozoa</taxon>
        <taxon>Arthropoda</taxon>
        <taxon>Chelicerata</taxon>
        <taxon>Arachnida</taxon>
        <taxon>Acari</taxon>
        <taxon>Parasitiformes</taxon>
        <taxon>Mesostigmata</taxon>
        <taxon>Gamasina</taxon>
        <taxon>Phytoseioidea</taxon>
        <taxon>Phytoseiidae</taxon>
        <taxon>Typhlodrominae</taxon>
        <taxon>Galendromus</taxon>
    </lineage>
</organism>
<dbReference type="Gene3D" id="3.30.200.20">
    <property type="entry name" value="Phosphorylase Kinase, domain 1"/>
    <property type="match status" value="1"/>
</dbReference>
<keyword evidence="4" id="KW-0808">Transferase</keyword>
<dbReference type="SUPFAM" id="SSF56112">
    <property type="entry name" value="Protein kinase-like (PK-like)"/>
    <property type="match status" value="1"/>
</dbReference>
<dbReference type="PANTHER" id="PTHR24356">
    <property type="entry name" value="SERINE/THREONINE-PROTEIN KINASE"/>
    <property type="match status" value="1"/>
</dbReference>
<comment type="catalytic activity">
    <reaction evidence="10">
        <text>L-seryl-[protein] + ATP = O-phospho-L-seryl-[protein] + ADP + H(+)</text>
        <dbReference type="Rhea" id="RHEA:17989"/>
        <dbReference type="Rhea" id="RHEA-COMP:9863"/>
        <dbReference type="Rhea" id="RHEA-COMP:11604"/>
        <dbReference type="ChEBI" id="CHEBI:15378"/>
        <dbReference type="ChEBI" id="CHEBI:29999"/>
        <dbReference type="ChEBI" id="CHEBI:30616"/>
        <dbReference type="ChEBI" id="CHEBI:83421"/>
        <dbReference type="ChEBI" id="CHEBI:456216"/>
        <dbReference type="EC" id="2.7.11.1"/>
    </reaction>
</comment>
<dbReference type="KEGG" id="goe:108864283"/>
<comment type="catalytic activity">
    <reaction evidence="9">
        <text>L-threonyl-[protein] + ATP = O-phospho-L-threonyl-[protein] + ADP + H(+)</text>
        <dbReference type="Rhea" id="RHEA:46608"/>
        <dbReference type="Rhea" id="RHEA-COMP:11060"/>
        <dbReference type="Rhea" id="RHEA-COMP:11605"/>
        <dbReference type="ChEBI" id="CHEBI:15378"/>
        <dbReference type="ChEBI" id="CHEBI:30013"/>
        <dbReference type="ChEBI" id="CHEBI:30616"/>
        <dbReference type="ChEBI" id="CHEBI:61977"/>
        <dbReference type="ChEBI" id="CHEBI:456216"/>
        <dbReference type="EC" id="2.7.11.1"/>
    </reaction>
</comment>
<dbReference type="GO" id="GO:0004674">
    <property type="term" value="F:protein serine/threonine kinase activity"/>
    <property type="evidence" value="ECO:0007669"/>
    <property type="project" value="UniProtKB-KW"/>
</dbReference>
<name>A0AAJ7L400_9ACAR</name>
<dbReference type="InterPro" id="IPR050236">
    <property type="entry name" value="Ser_Thr_kinase_AGC"/>
</dbReference>
<evidence type="ECO:0000256" key="9">
    <source>
        <dbReference type="ARBA" id="ARBA00047899"/>
    </source>
</evidence>
<dbReference type="RefSeq" id="XP_018495094.1">
    <property type="nucleotide sequence ID" value="XM_018639578.1"/>
</dbReference>
<evidence type="ECO:0000256" key="5">
    <source>
        <dbReference type="ARBA" id="ARBA00022741"/>
    </source>
</evidence>
<dbReference type="InterPro" id="IPR008271">
    <property type="entry name" value="Ser/Thr_kinase_AS"/>
</dbReference>
<evidence type="ECO:0000313" key="13">
    <source>
        <dbReference type="RefSeq" id="XP_018495094.1"/>
    </source>
</evidence>